<reference evidence="2" key="1">
    <citation type="journal article" date="2015" name="Nature">
        <title>Complex archaea that bridge the gap between prokaryotes and eukaryotes.</title>
        <authorList>
            <person name="Spang A."/>
            <person name="Saw J.H."/>
            <person name="Jorgensen S.L."/>
            <person name="Zaremba-Niedzwiedzka K."/>
            <person name="Martijn J."/>
            <person name="Lind A.E."/>
            <person name="van Eijk R."/>
            <person name="Schleper C."/>
            <person name="Guy L."/>
            <person name="Ettema T.J."/>
        </authorList>
    </citation>
    <scope>NUCLEOTIDE SEQUENCE</scope>
</reference>
<proteinExistence type="predicted"/>
<dbReference type="Pfam" id="PF17874">
    <property type="entry name" value="TPR_MalT"/>
    <property type="match status" value="1"/>
</dbReference>
<protein>
    <recommendedName>
        <fullName evidence="1">MalT-like TPR region domain-containing protein</fullName>
    </recommendedName>
</protein>
<dbReference type="InterPro" id="IPR019734">
    <property type="entry name" value="TPR_rpt"/>
</dbReference>
<dbReference type="PANTHER" id="PTHR10098">
    <property type="entry name" value="RAPSYN-RELATED"/>
    <property type="match status" value="1"/>
</dbReference>
<sequence>MLGQYDKLHDIIKQGEELLKTLPQELPAEYKQREAYIDWLKGWFYIRKKDADRALKHLEYSLSLREELGIKQEIALSLLGIAFVYLSLEVDYDRALNYAERGKTIAEKSGNKFLIGISLMRMGTILYLKGEIDRSIKYYEQFLTIFKELNDKPRMAQVLNNLSDNYRMKGELDRALECIEQAMALNREVGNLKAVANNHDYLIQILIDKGDLERAQISLHDLEQLKSQLKDKLINEMYLLDKALVLKTSLRARDRGKAEEILTQLLENENLKYELRYMALINLCELLLTELRITNDQGVLGELTQFIGQLLEMAEKSHSYWLLCETYLLQAKLSLLTFDIKKAQRFLTQAQQIAERLGLTQLSARIANEKEDLVKKLDLWEKLEEEDAPMSDRMELARLDEKVVKLIQRSIIFTVQVSEEKIAVSKEKKICLVCRGEVIGFSYNCKCGANYCENCARALSNLENVCWACETQIDYSKPVKLFKEEEERVKVEVKPKKK</sequence>
<dbReference type="AlphaFoldDB" id="A0A0F9S3F6"/>
<dbReference type="EMBL" id="LAZR01002932">
    <property type="protein sequence ID" value="KKN23858.1"/>
    <property type="molecule type" value="Genomic_DNA"/>
</dbReference>
<comment type="caution">
    <text evidence="2">The sequence shown here is derived from an EMBL/GenBank/DDBJ whole genome shotgun (WGS) entry which is preliminary data.</text>
</comment>
<dbReference type="Gene3D" id="1.25.40.10">
    <property type="entry name" value="Tetratricopeptide repeat domain"/>
    <property type="match status" value="2"/>
</dbReference>
<gene>
    <name evidence="2" type="ORF">LCGC14_0900630</name>
</gene>
<name>A0A0F9S3F6_9ZZZZ</name>
<dbReference type="PANTHER" id="PTHR10098:SF108">
    <property type="entry name" value="TETRATRICOPEPTIDE REPEAT PROTEIN 28"/>
    <property type="match status" value="1"/>
</dbReference>
<organism evidence="2">
    <name type="scientific">marine sediment metagenome</name>
    <dbReference type="NCBI Taxonomy" id="412755"/>
    <lineage>
        <taxon>unclassified sequences</taxon>
        <taxon>metagenomes</taxon>
        <taxon>ecological metagenomes</taxon>
    </lineage>
</organism>
<dbReference type="PROSITE" id="PS50005">
    <property type="entry name" value="TPR"/>
    <property type="match status" value="1"/>
</dbReference>
<dbReference type="InterPro" id="IPR011990">
    <property type="entry name" value="TPR-like_helical_dom_sf"/>
</dbReference>
<evidence type="ECO:0000259" key="1">
    <source>
        <dbReference type="Pfam" id="PF17874"/>
    </source>
</evidence>
<feature type="domain" description="MalT-like TPR region" evidence="1">
    <location>
        <begin position="41"/>
        <end position="358"/>
    </location>
</feature>
<dbReference type="InterPro" id="IPR041617">
    <property type="entry name" value="TPR_MalT"/>
</dbReference>
<dbReference type="SMART" id="SM00028">
    <property type="entry name" value="TPR"/>
    <property type="match status" value="5"/>
</dbReference>
<accession>A0A0F9S3F6</accession>
<dbReference type="SUPFAM" id="SSF48452">
    <property type="entry name" value="TPR-like"/>
    <property type="match status" value="2"/>
</dbReference>
<evidence type="ECO:0000313" key="2">
    <source>
        <dbReference type="EMBL" id="KKN23858.1"/>
    </source>
</evidence>